<dbReference type="InterPro" id="IPR050766">
    <property type="entry name" value="Bact_Lucif_Oxidored"/>
</dbReference>
<dbReference type="RefSeq" id="WP_181318466.1">
    <property type="nucleotide sequence ID" value="NZ_CP090021.1"/>
</dbReference>
<comment type="caution">
    <text evidence="4">The sequence shown here is derived from an EMBL/GenBank/DDBJ whole genome shotgun (WGS) entry which is preliminary data.</text>
</comment>
<gene>
    <name evidence="4" type="ORF">C8J28_104129</name>
</gene>
<dbReference type="InterPro" id="IPR011251">
    <property type="entry name" value="Luciferase-like_dom"/>
</dbReference>
<sequence length="343" mass="38047">MTVEFGLDTFGDVTWDSGKRLLPQREVLRHVVEEAVLADEVGVDVIGLGEHHRDDFAISAPEILLAAIGARTSRIRLGTAVTVLGSDDPVRLFQRFSTLDAISGGRAEVTLGRGSFTESFPLFGFDMADYHALFEEKLDLFARLIRQEEVTWSGTTRAPLERQRVWPPLGEQGLRSWIGVGGSPESVVRAVRYRMPMILAIIGGSARRFLPFVDLYRRASDQAGLAPMPLGVHSPGHVAPTDEQARDEAFPAYKALHDRIGSERGWPSLRREDFLREVEHGSMYVGAPETVARRIADTVGALDLARFQLKYSMGPLDHGALMRSIELYGRQVLPMVRDMLARG</sequence>
<keyword evidence="5" id="KW-1185">Reference proteome</keyword>
<dbReference type="Gene3D" id="3.20.20.30">
    <property type="entry name" value="Luciferase-like domain"/>
    <property type="match status" value="1"/>
</dbReference>
<evidence type="ECO:0000313" key="4">
    <source>
        <dbReference type="EMBL" id="PTR19645.1"/>
    </source>
</evidence>
<dbReference type="Pfam" id="PF00296">
    <property type="entry name" value="Bac_luciferase"/>
    <property type="match status" value="1"/>
</dbReference>
<organism evidence="4 5">
    <name type="scientific">Cereibacter azotoformans</name>
    <dbReference type="NCBI Taxonomy" id="43057"/>
    <lineage>
        <taxon>Bacteria</taxon>
        <taxon>Pseudomonadati</taxon>
        <taxon>Pseudomonadota</taxon>
        <taxon>Alphaproteobacteria</taxon>
        <taxon>Rhodobacterales</taxon>
        <taxon>Paracoccaceae</taxon>
        <taxon>Cereibacter</taxon>
    </lineage>
</organism>
<reference evidence="4 5" key="1">
    <citation type="submission" date="2018-04" db="EMBL/GenBank/DDBJ databases">
        <title>Genomic Encyclopedia of Type Strains, Phase III (KMG-III): the genomes of soil and plant-associated and newly described type strains.</title>
        <authorList>
            <person name="Whitman W."/>
        </authorList>
    </citation>
    <scope>NUCLEOTIDE SEQUENCE [LARGE SCALE GENOMIC DNA]</scope>
    <source>
        <strain evidence="4 5">KA25</strain>
    </source>
</reference>
<dbReference type="GO" id="GO:0016705">
    <property type="term" value="F:oxidoreductase activity, acting on paired donors, with incorporation or reduction of molecular oxygen"/>
    <property type="evidence" value="ECO:0007669"/>
    <property type="project" value="InterPro"/>
</dbReference>
<accession>A0A2T5KB56</accession>
<keyword evidence="1" id="KW-0560">Oxidoreductase</keyword>
<dbReference type="InterPro" id="IPR036661">
    <property type="entry name" value="Luciferase-like_sf"/>
</dbReference>
<evidence type="ECO:0000313" key="5">
    <source>
        <dbReference type="Proteomes" id="UP000244060"/>
    </source>
</evidence>
<keyword evidence="2" id="KW-0503">Monooxygenase</keyword>
<dbReference type="NCBIfam" id="TIGR03858">
    <property type="entry name" value="LLM_2I7G"/>
    <property type="match status" value="1"/>
</dbReference>
<protein>
    <submittedName>
        <fullName evidence="4">Putative LLM family oxidoreductase</fullName>
    </submittedName>
</protein>
<dbReference type="Proteomes" id="UP000244060">
    <property type="component" value="Unassembled WGS sequence"/>
</dbReference>
<dbReference type="AlphaFoldDB" id="A0A2T5KB56"/>
<dbReference type="GO" id="GO:0004497">
    <property type="term" value="F:monooxygenase activity"/>
    <property type="evidence" value="ECO:0007669"/>
    <property type="project" value="UniProtKB-KW"/>
</dbReference>
<proteinExistence type="predicted"/>
<evidence type="ECO:0000256" key="2">
    <source>
        <dbReference type="ARBA" id="ARBA00023033"/>
    </source>
</evidence>
<dbReference type="GO" id="GO:0005829">
    <property type="term" value="C:cytosol"/>
    <property type="evidence" value="ECO:0007669"/>
    <property type="project" value="TreeGrafter"/>
</dbReference>
<dbReference type="InterPro" id="IPR022290">
    <property type="entry name" value="LLM_Atu2307-like"/>
</dbReference>
<feature type="domain" description="Luciferase-like" evidence="3">
    <location>
        <begin position="19"/>
        <end position="299"/>
    </location>
</feature>
<name>A0A2T5KB56_9RHOB</name>
<evidence type="ECO:0000256" key="1">
    <source>
        <dbReference type="ARBA" id="ARBA00023002"/>
    </source>
</evidence>
<dbReference type="SUPFAM" id="SSF51679">
    <property type="entry name" value="Bacterial luciferase-like"/>
    <property type="match status" value="1"/>
</dbReference>
<evidence type="ECO:0000259" key="3">
    <source>
        <dbReference type="Pfam" id="PF00296"/>
    </source>
</evidence>
<dbReference type="PANTHER" id="PTHR30137">
    <property type="entry name" value="LUCIFERASE-LIKE MONOOXYGENASE"/>
    <property type="match status" value="1"/>
</dbReference>
<dbReference type="PANTHER" id="PTHR30137:SF8">
    <property type="entry name" value="BLR5498 PROTEIN"/>
    <property type="match status" value="1"/>
</dbReference>
<dbReference type="EMBL" id="QAOT01000004">
    <property type="protein sequence ID" value="PTR19645.1"/>
    <property type="molecule type" value="Genomic_DNA"/>
</dbReference>